<evidence type="ECO:0000256" key="3">
    <source>
        <dbReference type="ARBA" id="ARBA00021717"/>
    </source>
</evidence>
<dbReference type="AlphaFoldDB" id="A0A2R4BIZ5"/>
<evidence type="ECO:0000256" key="8">
    <source>
        <dbReference type="ARBA" id="ARBA00023143"/>
    </source>
</evidence>
<gene>
    <name evidence="11" type="ORF">Tharo_0341</name>
</gene>
<keyword evidence="12" id="KW-1185">Reference proteome</keyword>
<dbReference type="GO" id="GO:0005886">
    <property type="term" value="C:plasma membrane"/>
    <property type="evidence" value="ECO:0007669"/>
    <property type="project" value="UniProtKB-SubCell"/>
</dbReference>
<evidence type="ECO:0000256" key="1">
    <source>
        <dbReference type="ARBA" id="ARBA00002578"/>
    </source>
</evidence>
<evidence type="ECO:0000256" key="4">
    <source>
        <dbReference type="ARBA" id="ARBA00022475"/>
    </source>
</evidence>
<evidence type="ECO:0000256" key="7">
    <source>
        <dbReference type="ARBA" id="ARBA00023136"/>
    </source>
</evidence>
<keyword evidence="11" id="KW-0966">Cell projection</keyword>
<dbReference type="KEGG" id="tak:Tharo_0341"/>
<name>A0A2R4BIZ5_THAAR</name>
<dbReference type="InterPro" id="IPR002010">
    <property type="entry name" value="T3SS_IM_R"/>
</dbReference>
<feature type="transmembrane region" description="Helical" evidence="10">
    <location>
        <begin position="217"/>
        <end position="235"/>
    </location>
</feature>
<evidence type="ECO:0000313" key="11">
    <source>
        <dbReference type="EMBL" id="AVR87291.1"/>
    </source>
</evidence>
<evidence type="ECO:0000256" key="9">
    <source>
        <dbReference type="NCBIfam" id="TIGR01400"/>
    </source>
</evidence>
<feature type="transmembrane region" description="Helical" evidence="10">
    <location>
        <begin position="173"/>
        <end position="197"/>
    </location>
</feature>
<dbReference type="PANTHER" id="PTHR30065">
    <property type="entry name" value="FLAGELLAR BIOSYNTHETIC PROTEIN FLIR"/>
    <property type="match status" value="1"/>
</dbReference>
<dbReference type="NCBIfam" id="TIGR01400">
    <property type="entry name" value="fliR"/>
    <property type="match status" value="1"/>
</dbReference>
<reference evidence="11 12" key="1">
    <citation type="submission" date="2018-03" db="EMBL/GenBank/DDBJ databases">
        <title>Complete genome sequence of Thauera aromatica, a model organism for studying aromatic compound degradation under denitrifying conditions.</title>
        <authorList>
            <person name="Lo H.-Y."/>
            <person name="Goris T."/>
            <person name="Boll M."/>
            <person name="Mueller J.A."/>
        </authorList>
    </citation>
    <scope>NUCLEOTIDE SEQUENCE [LARGE SCALE GENOMIC DNA]</scope>
    <source>
        <strain evidence="11 12">K172</strain>
    </source>
</reference>
<organism evidence="11 12">
    <name type="scientific">Thauera aromatica K172</name>
    <dbReference type="NCBI Taxonomy" id="44139"/>
    <lineage>
        <taxon>Bacteria</taxon>
        <taxon>Pseudomonadati</taxon>
        <taxon>Pseudomonadota</taxon>
        <taxon>Betaproteobacteria</taxon>
        <taxon>Rhodocyclales</taxon>
        <taxon>Zoogloeaceae</taxon>
        <taxon>Thauera</taxon>
    </lineage>
</organism>
<accession>A0A2R4BIZ5</accession>
<dbReference type="Pfam" id="PF01311">
    <property type="entry name" value="Bac_export_1"/>
    <property type="match status" value="1"/>
</dbReference>
<comment type="subcellular location">
    <subcellularLocation>
        <location evidence="10">Cell membrane</location>
        <topology evidence="10">Multi-pass membrane protein</topology>
    </subcellularLocation>
    <subcellularLocation>
        <location evidence="10">Bacterial flagellum basal body</location>
    </subcellularLocation>
</comment>
<dbReference type="InterPro" id="IPR006303">
    <property type="entry name" value="FliR"/>
</dbReference>
<comment type="function">
    <text evidence="1 10">Role in flagellar biosynthesis.</text>
</comment>
<protein>
    <recommendedName>
        <fullName evidence="3 9">Flagellar biosynthetic protein FliR</fullName>
    </recommendedName>
</protein>
<dbReference type="EMBL" id="CP028339">
    <property type="protein sequence ID" value="AVR87291.1"/>
    <property type="molecule type" value="Genomic_DNA"/>
</dbReference>
<dbReference type="OrthoDB" id="9797790at2"/>
<dbReference type="PRINTS" id="PR00953">
    <property type="entry name" value="TYPE3IMRPROT"/>
</dbReference>
<keyword evidence="8 10" id="KW-0975">Bacterial flagellum</keyword>
<feature type="transmembrane region" description="Helical" evidence="10">
    <location>
        <begin position="67"/>
        <end position="89"/>
    </location>
</feature>
<keyword evidence="4 10" id="KW-1003">Cell membrane</keyword>
<dbReference type="PANTHER" id="PTHR30065:SF8">
    <property type="entry name" value="FLAGELLAR BIOSYNTHETIC PROTEIN FLIR"/>
    <property type="match status" value="1"/>
</dbReference>
<feature type="transmembrane region" description="Helical" evidence="10">
    <location>
        <begin position="12"/>
        <end position="32"/>
    </location>
</feature>
<keyword evidence="7 10" id="KW-0472">Membrane</keyword>
<sequence>MFTVDAAQLELWITAFLWPFARITGFLAASPLWGHSSVPTQAKIGLAALVSVLVAPTLPPLPAGGPFTWMGAGIVLEQILIGVAIGLVMQVAFATVQAAGEFIGLQMGLAFATFFSPDTGTNTMILSRLLHMVTLLLFLAFDGHLVVLEILAASFTTLPVGFGGLEPGAFAMLARYGATIFASGLLLALPLVAPLLIMNLTLGILNRSAPQLTVFNIGLPASLSVGLVLLAVLMMDLGRFLQSHFSAVLGFLRELLDLLAPLAG</sequence>
<keyword evidence="11" id="KW-0282">Flagellum</keyword>
<dbReference type="GO" id="GO:0009425">
    <property type="term" value="C:bacterial-type flagellum basal body"/>
    <property type="evidence" value="ECO:0007669"/>
    <property type="project" value="UniProtKB-SubCell"/>
</dbReference>
<keyword evidence="11" id="KW-0969">Cilium</keyword>
<dbReference type="Proteomes" id="UP000241885">
    <property type="component" value="Chromosome"/>
</dbReference>
<dbReference type="GO" id="GO:0044780">
    <property type="term" value="P:bacterial-type flagellum assembly"/>
    <property type="evidence" value="ECO:0007669"/>
    <property type="project" value="UniProtKB-UniRule"/>
</dbReference>
<keyword evidence="6 10" id="KW-1133">Transmembrane helix</keyword>
<comment type="similarity">
    <text evidence="2 10">Belongs to the FliR/MopE/SpaR family.</text>
</comment>
<evidence type="ECO:0000313" key="12">
    <source>
        <dbReference type="Proteomes" id="UP000241885"/>
    </source>
</evidence>
<evidence type="ECO:0000256" key="6">
    <source>
        <dbReference type="ARBA" id="ARBA00022989"/>
    </source>
</evidence>
<dbReference type="GO" id="GO:0006605">
    <property type="term" value="P:protein targeting"/>
    <property type="evidence" value="ECO:0007669"/>
    <property type="project" value="UniProtKB-UniRule"/>
</dbReference>
<dbReference type="RefSeq" id="WP_107219723.1">
    <property type="nucleotide sequence ID" value="NZ_CP028339.1"/>
</dbReference>
<feature type="transmembrane region" description="Helical" evidence="10">
    <location>
        <begin position="135"/>
        <end position="161"/>
    </location>
</feature>
<proteinExistence type="inferred from homology"/>
<evidence type="ECO:0000256" key="10">
    <source>
        <dbReference type="RuleBase" id="RU362071"/>
    </source>
</evidence>
<evidence type="ECO:0000256" key="5">
    <source>
        <dbReference type="ARBA" id="ARBA00022692"/>
    </source>
</evidence>
<feature type="transmembrane region" description="Helical" evidence="10">
    <location>
        <begin position="44"/>
        <end position="61"/>
    </location>
</feature>
<evidence type="ECO:0000256" key="2">
    <source>
        <dbReference type="ARBA" id="ARBA00009772"/>
    </source>
</evidence>
<keyword evidence="5 10" id="KW-0812">Transmembrane</keyword>
<feature type="transmembrane region" description="Helical" evidence="10">
    <location>
        <begin position="96"/>
        <end position="115"/>
    </location>
</feature>